<feature type="domain" description="Acyl-CoA dehydrogenase C-terminal" evidence="16">
    <location>
        <begin position="235"/>
        <end position="369"/>
    </location>
</feature>
<dbReference type="InterPro" id="IPR013786">
    <property type="entry name" value="AcylCoA_DH/ox_N"/>
</dbReference>
<evidence type="ECO:0000256" key="13">
    <source>
        <dbReference type="ARBA" id="ARBA00049456"/>
    </source>
</evidence>
<dbReference type="OrthoDB" id="6184213at2"/>
<evidence type="ECO:0000256" key="6">
    <source>
        <dbReference type="ARBA" id="ARBA00023033"/>
    </source>
</evidence>
<evidence type="ECO:0000256" key="5">
    <source>
        <dbReference type="ARBA" id="ARBA00023002"/>
    </source>
</evidence>
<dbReference type="Gene3D" id="1.10.540.10">
    <property type="entry name" value="Acyl-CoA dehydrogenase/oxidase, N-terminal domain"/>
    <property type="match status" value="1"/>
</dbReference>
<keyword evidence="2" id="KW-0285">Flavoprotein</keyword>
<dbReference type="KEGG" id="pacr:FXN63_00810"/>
<protein>
    <recommendedName>
        <fullName evidence="10">Dibenzothiophene monooxygenase</fullName>
        <ecNumber evidence="9">1.14.14.21</ecNumber>
    </recommendedName>
</protein>
<proteinExistence type="inferred from homology"/>
<evidence type="ECO:0000256" key="11">
    <source>
        <dbReference type="ARBA" id="ARBA00047859"/>
    </source>
</evidence>
<dbReference type="GO" id="GO:0008470">
    <property type="term" value="F:3-methylbutanoyl-CoA dehydrogenase activity"/>
    <property type="evidence" value="ECO:0007669"/>
    <property type="project" value="TreeGrafter"/>
</dbReference>
<dbReference type="EC" id="1.14.14.21" evidence="9"/>
<dbReference type="InterPro" id="IPR013107">
    <property type="entry name" value="Acyl-CoA_DH_C"/>
</dbReference>
<evidence type="ECO:0000256" key="3">
    <source>
        <dbReference type="ARBA" id="ARBA00022643"/>
    </source>
</evidence>
<dbReference type="InterPro" id="IPR009100">
    <property type="entry name" value="AcylCoA_DH/oxidase_NM_dom_sf"/>
</dbReference>
<comment type="catalytic activity">
    <reaction evidence="12">
        <text>dibenzothiophene 5-oxide + FMNH2 + O2 = dibenzothiophene 5,5-dioxide + FMN + H2O + H(+)</text>
        <dbReference type="Rhea" id="RHEA:49080"/>
        <dbReference type="ChEBI" id="CHEBI:15377"/>
        <dbReference type="ChEBI" id="CHEBI:15378"/>
        <dbReference type="ChEBI" id="CHEBI:15379"/>
        <dbReference type="ChEBI" id="CHEBI:23683"/>
        <dbReference type="ChEBI" id="CHEBI:57618"/>
        <dbReference type="ChEBI" id="CHEBI:58210"/>
        <dbReference type="ChEBI" id="CHEBI:90356"/>
    </reaction>
</comment>
<dbReference type="InterPro" id="IPR036250">
    <property type="entry name" value="AcylCo_DH-like_C"/>
</dbReference>
<sequence length="399" mass="43345">MPATPSDKQLADRFHPVFDRIADSAVQREQDDTRPFEAVQWLREAGFGTLRVPVQHGGLGASFEQLFRLLIELGEADSNLPQILRAHFASVERLRSIYRSDAVPGWFQRITQGALVGSGVTEPGNVPNGDIQTRLHQRGDAWVINGVKSYSTGSLYADWINVLAKREDGETVNVLVDVKAPGVERADDWLGFGQRQTGSGTTRLVDVPVADADVFLPRLGDATYIPAFVQTIHLATLAGIGRAVVRDAAGFVRARTRSYSHGSGTLPRHDTAVQQVIGQLASTSFATDATVLAVARALDRLEALAQAGDAGDEDYLDIELLASKAQVAVVDIVLPATTRLFEVGGASALDRRHQFDRHWRNARTLASHNPVIYKERAIGASVLNGERPVFSWSVGTPTL</sequence>
<evidence type="ECO:0000256" key="9">
    <source>
        <dbReference type="ARBA" id="ARBA00034328"/>
    </source>
</evidence>
<dbReference type="AlphaFoldDB" id="A0A5C0AR11"/>
<dbReference type="SUPFAM" id="SSF47203">
    <property type="entry name" value="Acyl-CoA dehydrogenase C-terminal domain-like"/>
    <property type="match status" value="1"/>
</dbReference>
<comment type="similarity">
    <text evidence="8">Belongs to the DszC flavin monooxygenase family.</text>
</comment>
<keyword evidence="3" id="KW-0288">FMN</keyword>
<dbReference type="PANTHER" id="PTHR43884">
    <property type="entry name" value="ACYL-COA DEHYDROGENASE"/>
    <property type="match status" value="1"/>
</dbReference>
<comment type="catalytic activity">
    <reaction evidence="13">
        <text>dibenzothiophene + 2 FMNH2 + 2 O2 = dibenzothiophene 5,5-dioxide + 2 FMN + 2 H2O + 2 H(+)</text>
        <dbReference type="Rhea" id="RHEA:49072"/>
        <dbReference type="ChEBI" id="CHEBI:15377"/>
        <dbReference type="ChEBI" id="CHEBI:15378"/>
        <dbReference type="ChEBI" id="CHEBI:15379"/>
        <dbReference type="ChEBI" id="CHEBI:23681"/>
        <dbReference type="ChEBI" id="CHEBI:57618"/>
        <dbReference type="ChEBI" id="CHEBI:58210"/>
        <dbReference type="ChEBI" id="CHEBI:90356"/>
        <dbReference type="EC" id="1.14.14.21"/>
    </reaction>
</comment>
<dbReference type="GO" id="GO:0006552">
    <property type="term" value="P:L-leucine catabolic process"/>
    <property type="evidence" value="ECO:0007669"/>
    <property type="project" value="TreeGrafter"/>
</dbReference>
<dbReference type="Pfam" id="PF02771">
    <property type="entry name" value="Acyl-CoA_dh_N"/>
    <property type="match status" value="1"/>
</dbReference>
<evidence type="ECO:0000256" key="2">
    <source>
        <dbReference type="ARBA" id="ARBA00022630"/>
    </source>
</evidence>
<name>A0A5C0AR11_9BURK</name>
<reference evidence="17 18" key="1">
    <citation type="submission" date="2019-08" db="EMBL/GenBank/DDBJ databases">
        <title>Amphibian skin-associated Pigmentiphaga: genome sequence and occurrence across geography and hosts.</title>
        <authorList>
            <person name="Bletz M.C."/>
            <person name="Bunk B."/>
            <person name="Sproeer C."/>
            <person name="Biwer P."/>
            <person name="Reiter S."/>
            <person name="Rabemananjara F.C.E."/>
            <person name="Schulz S."/>
            <person name="Overmann J."/>
            <person name="Vences M."/>
        </authorList>
    </citation>
    <scope>NUCLEOTIDE SEQUENCE [LARGE SCALE GENOMIC DNA]</scope>
    <source>
        <strain evidence="17 18">Mada1488</strain>
    </source>
</reference>
<keyword evidence="18" id="KW-1185">Reference proteome</keyword>
<evidence type="ECO:0000259" key="14">
    <source>
        <dbReference type="Pfam" id="PF02770"/>
    </source>
</evidence>
<dbReference type="PIRSF" id="PIRSF016578">
    <property type="entry name" value="HsaA"/>
    <property type="match status" value="1"/>
</dbReference>
<dbReference type="Gene3D" id="2.40.110.10">
    <property type="entry name" value="Butyryl-CoA Dehydrogenase, subunit A, domain 2"/>
    <property type="match status" value="1"/>
</dbReference>
<evidence type="ECO:0000256" key="10">
    <source>
        <dbReference type="ARBA" id="ARBA00034345"/>
    </source>
</evidence>
<evidence type="ECO:0000256" key="7">
    <source>
        <dbReference type="ARBA" id="ARBA00034307"/>
    </source>
</evidence>
<dbReference type="RefSeq" id="WP_148811916.1">
    <property type="nucleotide sequence ID" value="NZ_CP043046.1"/>
</dbReference>
<keyword evidence="4" id="KW-0547">Nucleotide-binding</keyword>
<keyword evidence="6" id="KW-0503">Monooxygenase</keyword>
<comment type="pathway">
    <text evidence="7">Sulfur metabolism; dibenzothiophene degradation.</text>
</comment>
<keyword evidence="5" id="KW-0560">Oxidoreductase</keyword>
<evidence type="ECO:0000256" key="1">
    <source>
        <dbReference type="ARBA" id="ARBA00004496"/>
    </source>
</evidence>
<feature type="domain" description="Acyl-CoA oxidase/dehydrogenase middle" evidence="14">
    <location>
        <begin position="120"/>
        <end position="206"/>
    </location>
</feature>
<evidence type="ECO:0000256" key="12">
    <source>
        <dbReference type="ARBA" id="ARBA00048445"/>
    </source>
</evidence>
<dbReference type="InterPro" id="IPR006091">
    <property type="entry name" value="Acyl-CoA_Oxase/DH_mid-dom"/>
</dbReference>
<dbReference type="Proteomes" id="UP000325161">
    <property type="component" value="Chromosome"/>
</dbReference>
<comment type="subcellular location">
    <subcellularLocation>
        <location evidence="1">Cytoplasm</location>
    </subcellularLocation>
</comment>
<feature type="domain" description="Acyl-CoA dehydrogenase/oxidase N-terminal" evidence="15">
    <location>
        <begin position="19"/>
        <end position="87"/>
    </location>
</feature>
<evidence type="ECO:0000256" key="8">
    <source>
        <dbReference type="ARBA" id="ARBA00034317"/>
    </source>
</evidence>
<gene>
    <name evidence="17" type="ORF">FXN63_00810</name>
</gene>
<dbReference type="InterPro" id="IPR046373">
    <property type="entry name" value="Acyl-CoA_Oxase/DH_mid-dom_sf"/>
</dbReference>
<comment type="catalytic activity">
    <reaction evidence="11">
        <text>dibenzothiophene + FMNH2 + O2 = dibenzothiophene 5-oxide + FMN + H2O + H(+)</text>
        <dbReference type="Rhea" id="RHEA:49076"/>
        <dbReference type="ChEBI" id="CHEBI:15377"/>
        <dbReference type="ChEBI" id="CHEBI:15378"/>
        <dbReference type="ChEBI" id="CHEBI:15379"/>
        <dbReference type="ChEBI" id="CHEBI:23681"/>
        <dbReference type="ChEBI" id="CHEBI:23683"/>
        <dbReference type="ChEBI" id="CHEBI:57618"/>
        <dbReference type="ChEBI" id="CHEBI:58210"/>
    </reaction>
</comment>
<dbReference type="GO" id="GO:0004497">
    <property type="term" value="F:monooxygenase activity"/>
    <property type="evidence" value="ECO:0007669"/>
    <property type="project" value="UniProtKB-KW"/>
</dbReference>
<dbReference type="GO" id="GO:0050660">
    <property type="term" value="F:flavin adenine dinucleotide binding"/>
    <property type="evidence" value="ECO:0007669"/>
    <property type="project" value="InterPro"/>
</dbReference>
<evidence type="ECO:0000256" key="4">
    <source>
        <dbReference type="ARBA" id="ARBA00022741"/>
    </source>
</evidence>
<evidence type="ECO:0000313" key="18">
    <source>
        <dbReference type="Proteomes" id="UP000325161"/>
    </source>
</evidence>
<accession>A0A5C0AR11</accession>
<dbReference type="PANTHER" id="PTHR43884:SF12">
    <property type="entry name" value="ISOVALERYL-COA DEHYDROGENASE, MITOCHONDRIAL-RELATED"/>
    <property type="match status" value="1"/>
</dbReference>
<dbReference type="Gene3D" id="1.20.140.10">
    <property type="entry name" value="Butyryl-CoA Dehydrogenase, subunit A, domain 3"/>
    <property type="match status" value="1"/>
</dbReference>
<evidence type="ECO:0000259" key="15">
    <source>
        <dbReference type="Pfam" id="PF02771"/>
    </source>
</evidence>
<dbReference type="SUPFAM" id="SSF56645">
    <property type="entry name" value="Acyl-CoA dehydrogenase NM domain-like"/>
    <property type="match status" value="1"/>
</dbReference>
<evidence type="ECO:0000259" key="16">
    <source>
        <dbReference type="Pfam" id="PF08028"/>
    </source>
</evidence>
<dbReference type="InterPro" id="IPR037069">
    <property type="entry name" value="AcylCoA_DH/ox_N_sf"/>
</dbReference>
<dbReference type="GO" id="GO:0005737">
    <property type="term" value="C:cytoplasm"/>
    <property type="evidence" value="ECO:0007669"/>
    <property type="project" value="UniProtKB-SubCell"/>
</dbReference>
<dbReference type="Pfam" id="PF08028">
    <property type="entry name" value="Acyl-CoA_dh_2"/>
    <property type="match status" value="1"/>
</dbReference>
<dbReference type="EMBL" id="CP043046">
    <property type="protein sequence ID" value="QEI04529.1"/>
    <property type="molecule type" value="Genomic_DNA"/>
</dbReference>
<dbReference type="Pfam" id="PF02770">
    <property type="entry name" value="Acyl-CoA_dh_M"/>
    <property type="match status" value="1"/>
</dbReference>
<evidence type="ECO:0000313" key="17">
    <source>
        <dbReference type="EMBL" id="QEI04529.1"/>
    </source>
</evidence>
<organism evidence="17 18">
    <name type="scientific">Pigmentiphaga aceris</name>
    <dbReference type="NCBI Taxonomy" id="1940612"/>
    <lineage>
        <taxon>Bacteria</taxon>
        <taxon>Pseudomonadati</taxon>
        <taxon>Pseudomonadota</taxon>
        <taxon>Betaproteobacteria</taxon>
        <taxon>Burkholderiales</taxon>
        <taxon>Alcaligenaceae</taxon>
        <taxon>Pigmentiphaga</taxon>
    </lineage>
</organism>